<feature type="region of interest" description="Disordered" evidence="1">
    <location>
        <begin position="33"/>
        <end position="53"/>
    </location>
</feature>
<organism evidence="2 3">
    <name type="scientific">Aliiroseovarius zhejiangensis</name>
    <dbReference type="NCBI Taxonomy" id="1632025"/>
    <lineage>
        <taxon>Bacteria</taxon>
        <taxon>Pseudomonadati</taxon>
        <taxon>Pseudomonadota</taxon>
        <taxon>Alphaproteobacteria</taxon>
        <taxon>Rhodobacterales</taxon>
        <taxon>Paracoccaceae</taxon>
        <taxon>Aliiroseovarius</taxon>
    </lineage>
</organism>
<evidence type="ECO:0008006" key="4">
    <source>
        <dbReference type="Google" id="ProtNLM"/>
    </source>
</evidence>
<protein>
    <recommendedName>
        <fullName evidence="4">D-galactarate dehydratase</fullName>
    </recommendedName>
</protein>
<dbReference type="PROSITE" id="PS51257">
    <property type="entry name" value="PROKAR_LIPOPROTEIN"/>
    <property type="match status" value="1"/>
</dbReference>
<evidence type="ECO:0000256" key="1">
    <source>
        <dbReference type="SAM" id="MobiDB-lite"/>
    </source>
</evidence>
<proteinExistence type="predicted"/>
<dbReference type="EMBL" id="BNCH01000002">
    <property type="protein sequence ID" value="GHE93182.1"/>
    <property type="molecule type" value="Genomic_DNA"/>
</dbReference>
<gene>
    <name evidence="2" type="ORF">GCM10016455_11680</name>
</gene>
<evidence type="ECO:0000313" key="2">
    <source>
        <dbReference type="EMBL" id="GHE93182.1"/>
    </source>
</evidence>
<name>A0ABQ3ITL0_9RHOB</name>
<dbReference type="Proteomes" id="UP000609802">
    <property type="component" value="Unassembled WGS sequence"/>
</dbReference>
<accession>A0ABQ3ITL0</accession>
<reference evidence="3" key="1">
    <citation type="journal article" date="2019" name="Int. J. Syst. Evol. Microbiol.">
        <title>The Global Catalogue of Microorganisms (GCM) 10K type strain sequencing project: providing services to taxonomists for standard genome sequencing and annotation.</title>
        <authorList>
            <consortium name="The Broad Institute Genomics Platform"/>
            <consortium name="The Broad Institute Genome Sequencing Center for Infectious Disease"/>
            <person name="Wu L."/>
            <person name="Ma J."/>
        </authorList>
    </citation>
    <scope>NUCLEOTIDE SEQUENCE [LARGE SCALE GENOMIC DNA]</scope>
    <source>
        <strain evidence="3">KCTC 42443</strain>
    </source>
</reference>
<comment type="caution">
    <text evidence="2">The sequence shown here is derived from an EMBL/GenBank/DDBJ whole genome shotgun (WGS) entry which is preliminary data.</text>
</comment>
<sequence>MRHAADMKHVILVPAICLTLAGCSGLDMNNIMPRPPHLQTQPTFRDDLPPPPPDDAITVDELDTATDEDRMAAATTAPNVAAGSLGVTVASLGDPTSPGFWVETPLVSSEMQGRVQSKATGRTVKVTLRPATGGGSRVSLSTLQLLDLDISGLHELVVFGS</sequence>
<evidence type="ECO:0000313" key="3">
    <source>
        <dbReference type="Proteomes" id="UP000609802"/>
    </source>
</evidence>
<keyword evidence="3" id="KW-1185">Reference proteome</keyword>